<dbReference type="EMBL" id="NDXW01000001">
    <property type="protein sequence ID" value="RDH46085.1"/>
    <property type="molecule type" value="Genomic_DNA"/>
</dbReference>
<keyword evidence="1" id="KW-1133">Transmembrane helix</keyword>
<reference evidence="2 3" key="1">
    <citation type="submission" date="2017-04" db="EMBL/GenBank/DDBJ databases">
        <title>Draft genome sequence of Zooshikella ganghwensis VG4 isolated from Red Sea sediments.</title>
        <authorList>
            <person name="Rehman Z."/>
            <person name="Alam I."/>
            <person name="Kamau A."/>
            <person name="Bajic V."/>
            <person name="Leiknes T."/>
        </authorList>
    </citation>
    <scope>NUCLEOTIDE SEQUENCE [LARGE SCALE GENOMIC DNA]</scope>
    <source>
        <strain evidence="2 3">VG4</strain>
    </source>
</reference>
<keyword evidence="1" id="KW-0472">Membrane</keyword>
<feature type="transmembrane region" description="Helical" evidence="1">
    <location>
        <begin position="56"/>
        <end position="85"/>
    </location>
</feature>
<evidence type="ECO:0000313" key="3">
    <source>
        <dbReference type="Proteomes" id="UP000257039"/>
    </source>
</evidence>
<keyword evidence="1" id="KW-0812">Transmembrane</keyword>
<dbReference type="RefSeq" id="WP_094788899.1">
    <property type="nucleotide sequence ID" value="NZ_NDXW01000001.1"/>
</dbReference>
<sequence>MTAPTHENFIQAYHKGNVRIQFDMEQALEILLQHQTDPNVHKTFLKLKKAKKNTKWLLAGGLIVLLTPFKALCLIVLLFLALMYLGERYARTYITQQMLSSENFYNEMVNEKMVNIIVNQSGSSIPELK</sequence>
<comment type="caution">
    <text evidence="2">The sequence shown here is derived from an EMBL/GenBank/DDBJ whole genome shotgun (WGS) entry which is preliminary data.</text>
</comment>
<evidence type="ECO:0000313" key="2">
    <source>
        <dbReference type="EMBL" id="RDH46085.1"/>
    </source>
</evidence>
<accession>A0A4P9VR72</accession>
<dbReference type="AlphaFoldDB" id="A0A4P9VR72"/>
<dbReference type="Proteomes" id="UP000257039">
    <property type="component" value="Unassembled WGS sequence"/>
</dbReference>
<protein>
    <submittedName>
        <fullName evidence="2">Uncharacterized protein</fullName>
    </submittedName>
</protein>
<evidence type="ECO:0000256" key="1">
    <source>
        <dbReference type="SAM" id="Phobius"/>
    </source>
</evidence>
<organism evidence="2 3">
    <name type="scientific">Zooshikella ganghwensis</name>
    <dbReference type="NCBI Taxonomy" id="202772"/>
    <lineage>
        <taxon>Bacteria</taxon>
        <taxon>Pseudomonadati</taxon>
        <taxon>Pseudomonadota</taxon>
        <taxon>Gammaproteobacteria</taxon>
        <taxon>Oceanospirillales</taxon>
        <taxon>Zooshikellaceae</taxon>
        <taxon>Zooshikella</taxon>
    </lineage>
</organism>
<keyword evidence="3" id="KW-1185">Reference proteome</keyword>
<proteinExistence type="predicted"/>
<name>A0A4P9VR72_9GAMM</name>
<gene>
    <name evidence="2" type="ORF">B9G39_22995</name>
</gene>